<evidence type="ECO:0000313" key="1">
    <source>
        <dbReference type="EMBL" id="KGG51478.1"/>
    </source>
</evidence>
<reference evidence="1 2" key="1">
    <citation type="submission" date="2014-04" db="EMBL/GenBank/DDBJ databases">
        <title>A new species of microsporidia sheds light on the evolution of extreme parasitism.</title>
        <authorList>
            <person name="Haag K.L."/>
            <person name="James T.Y."/>
            <person name="Larsson R."/>
            <person name="Schaer T.M."/>
            <person name="Refardt D."/>
            <person name="Pombert J.-F."/>
            <person name="Ebert D."/>
        </authorList>
    </citation>
    <scope>NUCLEOTIDE SEQUENCE [LARGE SCALE GENOMIC DNA]</scope>
    <source>
        <strain evidence="1 2">UGP3</strain>
        <tissue evidence="1">Spores</tissue>
    </source>
</reference>
<dbReference type="HOGENOM" id="CLU_2794493_0_0_1"/>
<gene>
    <name evidence="1" type="ORF">DI09_348p10</name>
</gene>
<dbReference type="GeneID" id="25259636"/>
<name>A0A098VR12_9MICR</name>
<dbReference type="EMBL" id="JMKJ01000275">
    <property type="protein sequence ID" value="KGG51478.1"/>
    <property type="molecule type" value="Genomic_DNA"/>
</dbReference>
<evidence type="ECO:0000313" key="2">
    <source>
        <dbReference type="Proteomes" id="UP000029725"/>
    </source>
</evidence>
<sequence length="68" mass="7497">MPSTSQEGAEKLSFSGLNTSTSEALELELGSLGSEARRRPRGKKKACNKKALKEKIFFVSICQSKQFM</sequence>
<organism evidence="1 2">
    <name type="scientific">Mitosporidium daphniae</name>
    <dbReference type="NCBI Taxonomy" id="1485682"/>
    <lineage>
        <taxon>Eukaryota</taxon>
        <taxon>Fungi</taxon>
        <taxon>Fungi incertae sedis</taxon>
        <taxon>Microsporidia</taxon>
        <taxon>Mitosporidium</taxon>
    </lineage>
</organism>
<dbReference type="AlphaFoldDB" id="A0A098VR12"/>
<protein>
    <submittedName>
        <fullName evidence="1">Uncharacterized protein</fullName>
    </submittedName>
</protein>
<accession>A0A098VR12</accession>
<proteinExistence type="predicted"/>
<dbReference type="RefSeq" id="XP_013237914.1">
    <property type="nucleotide sequence ID" value="XM_013382460.1"/>
</dbReference>
<dbReference type="Proteomes" id="UP000029725">
    <property type="component" value="Unassembled WGS sequence"/>
</dbReference>
<comment type="caution">
    <text evidence="1">The sequence shown here is derived from an EMBL/GenBank/DDBJ whole genome shotgun (WGS) entry which is preliminary data.</text>
</comment>
<dbReference type="VEuPathDB" id="MicrosporidiaDB:DI09_348p10"/>
<keyword evidence="2" id="KW-1185">Reference proteome</keyword>